<organism evidence="2 3">
    <name type="scientific">Dendrothele bispora (strain CBS 962.96)</name>
    <dbReference type="NCBI Taxonomy" id="1314807"/>
    <lineage>
        <taxon>Eukaryota</taxon>
        <taxon>Fungi</taxon>
        <taxon>Dikarya</taxon>
        <taxon>Basidiomycota</taxon>
        <taxon>Agaricomycotina</taxon>
        <taxon>Agaricomycetes</taxon>
        <taxon>Agaricomycetidae</taxon>
        <taxon>Agaricales</taxon>
        <taxon>Agaricales incertae sedis</taxon>
        <taxon>Dendrothele</taxon>
    </lineage>
</organism>
<dbReference type="GO" id="GO:0043386">
    <property type="term" value="P:mycotoxin biosynthetic process"/>
    <property type="evidence" value="ECO:0007669"/>
    <property type="project" value="InterPro"/>
</dbReference>
<dbReference type="Pfam" id="PF11807">
    <property type="entry name" value="UstYa"/>
    <property type="match status" value="1"/>
</dbReference>
<dbReference type="PANTHER" id="PTHR33365:SF13">
    <property type="entry name" value="TAT PATHWAY SIGNAL SEQUENCE"/>
    <property type="match status" value="1"/>
</dbReference>
<dbReference type="AlphaFoldDB" id="A0A4S8LI69"/>
<evidence type="ECO:0000256" key="1">
    <source>
        <dbReference type="ARBA" id="ARBA00035112"/>
    </source>
</evidence>
<protein>
    <submittedName>
        <fullName evidence="2">Uncharacterized protein</fullName>
    </submittedName>
</protein>
<keyword evidence="3" id="KW-1185">Reference proteome</keyword>
<feature type="non-terminal residue" evidence="2">
    <location>
        <position position="1"/>
    </location>
</feature>
<proteinExistence type="inferred from homology"/>
<name>A0A4S8LI69_DENBC</name>
<evidence type="ECO:0000313" key="3">
    <source>
        <dbReference type="Proteomes" id="UP000297245"/>
    </source>
</evidence>
<dbReference type="PANTHER" id="PTHR33365">
    <property type="entry name" value="YALI0B05434P"/>
    <property type="match status" value="1"/>
</dbReference>
<gene>
    <name evidence="2" type="ORF">K435DRAFT_679751</name>
</gene>
<evidence type="ECO:0000313" key="2">
    <source>
        <dbReference type="EMBL" id="THU88503.1"/>
    </source>
</evidence>
<sequence length="144" mass="16921">VVMHYSETTHYQLDHMDSNDEYEKLLPSGQHLVTVDDDSGVTRNYTVTLFHQMKCLDIIRRTYVKHWRSGGSQTIWSNPDEILTQHCLNYLQQTILCRPHLGLESTHNSKASASRDFEMVCRDWTEVYKEAERNHVMYKQSRSG</sequence>
<dbReference type="EMBL" id="ML179408">
    <property type="protein sequence ID" value="THU88503.1"/>
    <property type="molecule type" value="Genomic_DNA"/>
</dbReference>
<accession>A0A4S8LI69</accession>
<dbReference type="Proteomes" id="UP000297245">
    <property type="component" value="Unassembled WGS sequence"/>
</dbReference>
<dbReference type="OrthoDB" id="3687641at2759"/>
<reference evidence="2 3" key="1">
    <citation type="journal article" date="2019" name="Nat. Ecol. Evol.">
        <title>Megaphylogeny resolves global patterns of mushroom evolution.</title>
        <authorList>
            <person name="Varga T."/>
            <person name="Krizsan K."/>
            <person name="Foldi C."/>
            <person name="Dima B."/>
            <person name="Sanchez-Garcia M."/>
            <person name="Sanchez-Ramirez S."/>
            <person name="Szollosi G.J."/>
            <person name="Szarkandi J.G."/>
            <person name="Papp V."/>
            <person name="Albert L."/>
            <person name="Andreopoulos W."/>
            <person name="Angelini C."/>
            <person name="Antonin V."/>
            <person name="Barry K.W."/>
            <person name="Bougher N.L."/>
            <person name="Buchanan P."/>
            <person name="Buyck B."/>
            <person name="Bense V."/>
            <person name="Catcheside P."/>
            <person name="Chovatia M."/>
            <person name="Cooper J."/>
            <person name="Damon W."/>
            <person name="Desjardin D."/>
            <person name="Finy P."/>
            <person name="Geml J."/>
            <person name="Haridas S."/>
            <person name="Hughes K."/>
            <person name="Justo A."/>
            <person name="Karasinski D."/>
            <person name="Kautmanova I."/>
            <person name="Kiss B."/>
            <person name="Kocsube S."/>
            <person name="Kotiranta H."/>
            <person name="LaButti K.M."/>
            <person name="Lechner B.E."/>
            <person name="Liimatainen K."/>
            <person name="Lipzen A."/>
            <person name="Lukacs Z."/>
            <person name="Mihaltcheva S."/>
            <person name="Morgado L.N."/>
            <person name="Niskanen T."/>
            <person name="Noordeloos M.E."/>
            <person name="Ohm R.A."/>
            <person name="Ortiz-Santana B."/>
            <person name="Ovrebo C."/>
            <person name="Racz N."/>
            <person name="Riley R."/>
            <person name="Savchenko A."/>
            <person name="Shiryaev A."/>
            <person name="Soop K."/>
            <person name="Spirin V."/>
            <person name="Szebenyi C."/>
            <person name="Tomsovsky M."/>
            <person name="Tulloss R.E."/>
            <person name="Uehling J."/>
            <person name="Grigoriev I.V."/>
            <person name="Vagvolgyi C."/>
            <person name="Papp T."/>
            <person name="Martin F.M."/>
            <person name="Miettinen O."/>
            <person name="Hibbett D.S."/>
            <person name="Nagy L.G."/>
        </authorList>
    </citation>
    <scope>NUCLEOTIDE SEQUENCE [LARGE SCALE GENOMIC DNA]</scope>
    <source>
        <strain evidence="2 3">CBS 962.96</strain>
    </source>
</reference>
<dbReference type="InterPro" id="IPR021765">
    <property type="entry name" value="UstYa-like"/>
</dbReference>
<comment type="similarity">
    <text evidence="1">Belongs to the ustYa family.</text>
</comment>